<dbReference type="SUPFAM" id="SSF52058">
    <property type="entry name" value="L domain-like"/>
    <property type="match status" value="1"/>
</dbReference>
<comment type="similarity">
    <text evidence="2">Belongs to the RLP family.</text>
</comment>
<evidence type="ECO:0000256" key="9">
    <source>
        <dbReference type="ARBA" id="ARBA00023136"/>
    </source>
</evidence>
<dbReference type="Proteomes" id="UP000323597">
    <property type="component" value="Chromosome A11"/>
</dbReference>
<evidence type="ECO:0000313" key="14">
    <source>
        <dbReference type="EMBL" id="TYJ12138.1"/>
    </source>
</evidence>
<dbReference type="Pfam" id="PF08263">
    <property type="entry name" value="LRRNT_2"/>
    <property type="match status" value="1"/>
</dbReference>
<organism evidence="14 15">
    <name type="scientific">Gossypium mustelinum</name>
    <name type="common">Cotton</name>
    <name type="synonym">Gossypium caicoense</name>
    <dbReference type="NCBI Taxonomy" id="34275"/>
    <lineage>
        <taxon>Eukaryota</taxon>
        <taxon>Viridiplantae</taxon>
        <taxon>Streptophyta</taxon>
        <taxon>Embryophyta</taxon>
        <taxon>Tracheophyta</taxon>
        <taxon>Spermatophyta</taxon>
        <taxon>Magnoliopsida</taxon>
        <taxon>eudicotyledons</taxon>
        <taxon>Gunneridae</taxon>
        <taxon>Pentapetalae</taxon>
        <taxon>rosids</taxon>
        <taxon>malvids</taxon>
        <taxon>Malvales</taxon>
        <taxon>Malvaceae</taxon>
        <taxon>Malvoideae</taxon>
        <taxon>Gossypium</taxon>
    </lineage>
</organism>
<feature type="chain" id="PRO_5022778710" description="Leucine-rich repeat-containing N-terminal plant-type domain-containing protein" evidence="12">
    <location>
        <begin position="32"/>
        <end position="769"/>
    </location>
</feature>
<evidence type="ECO:0000256" key="8">
    <source>
        <dbReference type="ARBA" id="ARBA00022989"/>
    </source>
</evidence>
<protein>
    <recommendedName>
        <fullName evidence="13">Leucine-rich repeat-containing N-terminal plant-type domain-containing protein</fullName>
    </recommendedName>
</protein>
<evidence type="ECO:0000256" key="5">
    <source>
        <dbReference type="ARBA" id="ARBA00022692"/>
    </source>
</evidence>
<proteinExistence type="inferred from homology"/>
<dbReference type="AlphaFoldDB" id="A0A5D2XDN0"/>
<feature type="domain" description="Leucine-rich repeat-containing N-terminal plant-type" evidence="13">
    <location>
        <begin position="39"/>
        <end position="76"/>
    </location>
</feature>
<keyword evidence="6 12" id="KW-0732">Signal</keyword>
<comment type="subcellular location">
    <subcellularLocation>
        <location evidence="1">Cell membrane</location>
        <topology evidence="1">Single-pass type I membrane protein</topology>
    </subcellularLocation>
</comment>
<evidence type="ECO:0000256" key="3">
    <source>
        <dbReference type="ARBA" id="ARBA00022475"/>
    </source>
</evidence>
<dbReference type="FunFam" id="3.80.10.10:FF:000041">
    <property type="entry name" value="LRR receptor-like serine/threonine-protein kinase ERECTA"/>
    <property type="match status" value="1"/>
</dbReference>
<evidence type="ECO:0000313" key="15">
    <source>
        <dbReference type="Proteomes" id="UP000323597"/>
    </source>
</evidence>
<dbReference type="FunFam" id="3.80.10.10:FF:001347">
    <property type="entry name" value="LRR receptor-like serine/threonine-protein kinase GSO2"/>
    <property type="match status" value="1"/>
</dbReference>
<evidence type="ECO:0000256" key="2">
    <source>
        <dbReference type="ARBA" id="ARBA00009592"/>
    </source>
</evidence>
<evidence type="ECO:0000256" key="1">
    <source>
        <dbReference type="ARBA" id="ARBA00004251"/>
    </source>
</evidence>
<dbReference type="Gene3D" id="3.80.10.10">
    <property type="entry name" value="Ribonuclease Inhibitor"/>
    <property type="match status" value="4"/>
</dbReference>
<keyword evidence="11" id="KW-0325">Glycoprotein</keyword>
<keyword evidence="15" id="KW-1185">Reference proteome</keyword>
<evidence type="ECO:0000256" key="11">
    <source>
        <dbReference type="ARBA" id="ARBA00023180"/>
    </source>
</evidence>
<evidence type="ECO:0000256" key="4">
    <source>
        <dbReference type="ARBA" id="ARBA00022614"/>
    </source>
</evidence>
<keyword evidence="7" id="KW-0677">Repeat</keyword>
<reference evidence="14 15" key="1">
    <citation type="submission" date="2019-07" db="EMBL/GenBank/DDBJ databases">
        <title>WGS assembly of Gossypium mustelinum.</title>
        <authorList>
            <person name="Chen Z.J."/>
            <person name="Sreedasyam A."/>
            <person name="Ando A."/>
            <person name="Song Q."/>
            <person name="De L."/>
            <person name="Hulse-Kemp A."/>
            <person name="Ding M."/>
            <person name="Ye W."/>
            <person name="Kirkbride R."/>
            <person name="Jenkins J."/>
            <person name="Plott C."/>
            <person name="Lovell J."/>
            <person name="Lin Y.-M."/>
            <person name="Vaughn R."/>
            <person name="Liu B."/>
            <person name="Li W."/>
            <person name="Simpson S."/>
            <person name="Scheffler B."/>
            <person name="Saski C."/>
            <person name="Grover C."/>
            <person name="Hu G."/>
            <person name="Conover J."/>
            <person name="Carlson J."/>
            <person name="Shu S."/>
            <person name="Boston L."/>
            <person name="Williams M."/>
            <person name="Peterson D."/>
            <person name="Mcgee K."/>
            <person name="Jones D."/>
            <person name="Wendel J."/>
            <person name="Stelly D."/>
            <person name="Grimwood J."/>
            <person name="Schmutz J."/>
        </authorList>
    </citation>
    <scope>NUCLEOTIDE SEQUENCE [LARGE SCALE GENOMIC DNA]</scope>
    <source>
        <strain evidence="14">1408120.09</strain>
    </source>
</reference>
<dbReference type="Pfam" id="PF13855">
    <property type="entry name" value="LRR_8"/>
    <property type="match status" value="1"/>
</dbReference>
<keyword evidence="10" id="KW-0675">Receptor</keyword>
<keyword evidence="4" id="KW-0433">Leucine-rich repeat</keyword>
<evidence type="ECO:0000256" key="7">
    <source>
        <dbReference type="ARBA" id="ARBA00022737"/>
    </source>
</evidence>
<dbReference type="InterPro" id="IPR032675">
    <property type="entry name" value="LRR_dom_sf"/>
</dbReference>
<dbReference type="PANTHER" id="PTHR48063:SF48">
    <property type="entry name" value="LRR RECEPTOR-LIKE SERINE_THREONINE-PROTEIN KINASE FLS2"/>
    <property type="match status" value="1"/>
</dbReference>
<dbReference type="SUPFAM" id="SSF52047">
    <property type="entry name" value="RNI-like"/>
    <property type="match status" value="1"/>
</dbReference>
<dbReference type="PROSITE" id="PS51450">
    <property type="entry name" value="LRR"/>
    <property type="match status" value="1"/>
</dbReference>
<dbReference type="Pfam" id="PF00560">
    <property type="entry name" value="LRR_1"/>
    <property type="match status" value="6"/>
</dbReference>
<dbReference type="InterPro" id="IPR003591">
    <property type="entry name" value="Leu-rich_rpt_typical-subtyp"/>
</dbReference>
<keyword evidence="5" id="KW-0812">Transmembrane</keyword>
<evidence type="ECO:0000259" key="13">
    <source>
        <dbReference type="Pfam" id="PF08263"/>
    </source>
</evidence>
<evidence type="ECO:0000256" key="6">
    <source>
        <dbReference type="ARBA" id="ARBA00022729"/>
    </source>
</evidence>
<keyword evidence="8" id="KW-1133">Transmembrane helix</keyword>
<dbReference type="SMART" id="SM00369">
    <property type="entry name" value="LRR_TYP"/>
    <property type="match status" value="9"/>
</dbReference>
<keyword evidence="9" id="KW-0472">Membrane</keyword>
<evidence type="ECO:0000256" key="12">
    <source>
        <dbReference type="SAM" id="SignalP"/>
    </source>
</evidence>
<dbReference type="InterPro" id="IPR046956">
    <property type="entry name" value="RLP23-like"/>
</dbReference>
<gene>
    <name evidence="14" type="ORF">E1A91_A11G328200v1</name>
</gene>
<dbReference type="EMBL" id="CM017646">
    <property type="protein sequence ID" value="TYJ12138.1"/>
    <property type="molecule type" value="Genomic_DNA"/>
</dbReference>
<dbReference type="FunFam" id="3.80.10.10:FF:000095">
    <property type="entry name" value="LRR receptor-like serine/threonine-protein kinase GSO1"/>
    <property type="match status" value="1"/>
</dbReference>
<name>A0A5D2XDN0_GOSMU</name>
<dbReference type="GO" id="GO:0005886">
    <property type="term" value="C:plasma membrane"/>
    <property type="evidence" value="ECO:0007669"/>
    <property type="project" value="UniProtKB-SubCell"/>
</dbReference>
<accession>A0A5D2XDN0</accession>
<dbReference type="PANTHER" id="PTHR48063">
    <property type="entry name" value="LRR RECEPTOR-LIKE KINASE"/>
    <property type="match status" value="1"/>
</dbReference>
<dbReference type="InterPro" id="IPR013210">
    <property type="entry name" value="LRR_N_plant-typ"/>
</dbReference>
<feature type="signal peptide" evidence="12">
    <location>
        <begin position="1"/>
        <end position="31"/>
    </location>
</feature>
<evidence type="ECO:0000256" key="10">
    <source>
        <dbReference type="ARBA" id="ARBA00023170"/>
    </source>
</evidence>
<sequence>MAMANMTTPLPISLLPFLLLIAAICFSICDANFNLLCIQTEREALLKFKNDLIDPSNRLSSWIEGGDCCKWIGVVCHNSTGHVNQLHLAAPLFSPSALGGKINPSLLELKHLSFLDLSNNNFKSIQIPKFFGLLESLTYLNLSRALFQGAIPHNLGNLSKLQYLDLGVDVFSYRWDLKSKSLQWVSGLSSLQYLDLSGADLSKATDWVQVTFKLPSLLQLHLSGCRLEDDLSFISVNSTKSLIVLDLSENSLSSVPKSIFSLHALVSIDLRWNYLKGPIPDYFGNISFLEVLDLTRTSLNSSIPNSLYSLNRLQFLSLSDNQLQGTISSAIGNLSSVTHLDLSYNDMLEGRLPTSLEHLTWDLSSLEFFDVLENELNGTFPPCFGQLKSLETLGFGYNLFEGVVLETYFSNLTRLTALRASQNRLRFEPNSSWIPPFQCHIIELGHWHLGPKFPQWLKFQKKLLYLDISDAGILDVLPTWFLNLPTQFDSLDLSYNQLSGDVLYLNVTFSIDLSSNRFTGPLPRLVSNLRFLFLSNNSFSGSLSELICNPSLTGIGALDIDTNLLIGEIPDCWNYWGSLVNLNLGSNNLTAKIPPSLGHKNLLVLNLRNNSMFGELPSTLQNSTRLIMLDLSENHFNGNVPAWLGEKLSNLVVLSLRSNNFDGHIPHKICDLQYLQNLDLAHNNISGVIPKCFNNLSAMATKYKTNNKVSAQYSVVYSFYLSALLVLKGREDEYGTTLGLVTSMDLSTNSLTGEIPKEIGSLVGLTTGK</sequence>
<dbReference type="InterPro" id="IPR001611">
    <property type="entry name" value="Leu-rich_rpt"/>
</dbReference>
<keyword evidence="3" id="KW-1003">Cell membrane</keyword>